<evidence type="ECO:0008006" key="3">
    <source>
        <dbReference type="Google" id="ProtNLM"/>
    </source>
</evidence>
<sequence>MGSPEKISPEKPSFEDKPWNATSVNIKKKTVDEEGDLTDKIEVEVACATPPELLNLKNVTNENLATKYDIGNLATKYDIGLYIKHSHITHTDLELYDIFKNIWPPSSSHNFEPQVIGNKKRTFQISWLQRFNWLAYSEVCKGGLCKVCKGSHEQPKTLVSVPFKNWKSALGCFEKHSKKIYHKEACIIAENFMRVTEDKEEDGMKLRENYLTFVPVHDLAGAALAGTLKETLVSLGLNLNNLRGQDYDGASAMRGSFRGVQSIIREEYPRAIYTHCASHYVNLCLSDASKVTSIRNAFGTINEVCTFFRRSAKRSNILKNRLKVLKEESNKNVSTINEVCTFFRRSAKRSNILKNRLKVERHDSVPLFADAFSCIVLALEDIQVQDKDDQGNAQALHLAIRLTYKLSQYLQSTFIDLCTALDSIKEILTVVESIRANAESNFRKIFVKAVNIGNEFGVEPTIPRQVGSQRHRDNYPGATPEEYFRTSIFVPFVDDLRASLIERFVTHQTTLASLQTIMPRNIINSNFDSIKPALQFYRNDLNDTNEAILEGEWDLWKLKWKSSIEMT</sequence>
<dbReference type="EMBL" id="JASPKY010000044">
    <property type="protein sequence ID" value="KAK9745921.1"/>
    <property type="molecule type" value="Genomic_DNA"/>
</dbReference>
<reference evidence="1 2" key="1">
    <citation type="journal article" date="2024" name="BMC Genomics">
        <title>De novo assembly and annotation of Popillia japonica's genome with initial clues to its potential as an invasive pest.</title>
        <authorList>
            <person name="Cucini C."/>
            <person name="Boschi S."/>
            <person name="Funari R."/>
            <person name="Cardaioli E."/>
            <person name="Iannotti N."/>
            <person name="Marturano G."/>
            <person name="Paoli F."/>
            <person name="Bruttini M."/>
            <person name="Carapelli A."/>
            <person name="Frati F."/>
            <person name="Nardi F."/>
        </authorList>
    </citation>
    <scope>NUCLEOTIDE SEQUENCE [LARGE SCALE GENOMIC DNA]</scope>
    <source>
        <strain evidence="1">DMR45628</strain>
    </source>
</reference>
<dbReference type="PANTHER" id="PTHR46289">
    <property type="entry name" value="52 KDA REPRESSOR OF THE INHIBITOR OF THE PROTEIN KINASE-LIKE PROTEIN-RELATED"/>
    <property type="match status" value="1"/>
</dbReference>
<dbReference type="Proteomes" id="UP001458880">
    <property type="component" value="Unassembled WGS sequence"/>
</dbReference>
<comment type="caution">
    <text evidence="1">The sequence shown here is derived from an EMBL/GenBank/DDBJ whole genome shotgun (WGS) entry which is preliminary data.</text>
</comment>
<evidence type="ECO:0000313" key="1">
    <source>
        <dbReference type="EMBL" id="KAK9745921.1"/>
    </source>
</evidence>
<keyword evidence="2" id="KW-1185">Reference proteome</keyword>
<dbReference type="InterPro" id="IPR052958">
    <property type="entry name" value="IFN-induced_PKR_regulator"/>
</dbReference>
<dbReference type="PANTHER" id="PTHR46289:SF17">
    <property type="entry name" value="HAT C-TERMINAL DIMERISATION DOMAIN-CONTAINING PROTEIN"/>
    <property type="match status" value="1"/>
</dbReference>
<dbReference type="AlphaFoldDB" id="A0AAW1MGX9"/>
<accession>A0AAW1MGX9</accession>
<evidence type="ECO:0000313" key="2">
    <source>
        <dbReference type="Proteomes" id="UP001458880"/>
    </source>
</evidence>
<organism evidence="1 2">
    <name type="scientific">Popillia japonica</name>
    <name type="common">Japanese beetle</name>
    <dbReference type="NCBI Taxonomy" id="7064"/>
    <lineage>
        <taxon>Eukaryota</taxon>
        <taxon>Metazoa</taxon>
        <taxon>Ecdysozoa</taxon>
        <taxon>Arthropoda</taxon>
        <taxon>Hexapoda</taxon>
        <taxon>Insecta</taxon>
        <taxon>Pterygota</taxon>
        <taxon>Neoptera</taxon>
        <taxon>Endopterygota</taxon>
        <taxon>Coleoptera</taxon>
        <taxon>Polyphaga</taxon>
        <taxon>Scarabaeiformia</taxon>
        <taxon>Scarabaeidae</taxon>
        <taxon>Rutelinae</taxon>
        <taxon>Popillia</taxon>
    </lineage>
</organism>
<gene>
    <name evidence="1" type="ORF">QE152_g6516</name>
</gene>
<proteinExistence type="predicted"/>
<name>A0AAW1MGX9_POPJA</name>
<protein>
    <recommendedName>
        <fullName evidence="3">52 kDa repressor of the inhibitor of the protein kinase-like</fullName>
    </recommendedName>
</protein>
<dbReference type="SUPFAM" id="SSF53098">
    <property type="entry name" value="Ribonuclease H-like"/>
    <property type="match status" value="1"/>
</dbReference>
<dbReference type="InterPro" id="IPR012337">
    <property type="entry name" value="RNaseH-like_sf"/>
</dbReference>